<feature type="transmembrane region" description="Helical" evidence="2">
    <location>
        <begin position="46"/>
        <end position="65"/>
    </location>
</feature>
<evidence type="ECO:0000313" key="5">
    <source>
        <dbReference type="Proteomes" id="UP001501676"/>
    </source>
</evidence>
<reference evidence="5" key="1">
    <citation type="journal article" date="2019" name="Int. J. Syst. Evol. Microbiol.">
        <title>The Global Catalogue of Microorganisms (GCM) 10K type strain sequencing project: providing services to taxonomists for standard genome sequencing and annotation.</title>
        <authorList>
            <consortium name="The Broad Institute Genomics Platform"/>
            <consortium name="The Broad Institute Genome Sequencing Center for Infectious Disease"/>
            <person name="Wu L."/>
            <person name="Ma J."/>
        </authorList>
    </citation>
    <scope>NUCLEOTIDE SEQUENCE [LARGE SCALE GENOMIC DNA]</scope>
    <source>
        <strain evidence="5">JCM 9458</strain>
    </source>
</reference>
<feature type="transmembrane region" description="Helical" evidence="2">
    <location>
        <begin position="300"/>
        <end position="322"/>
    </location>
</feature>
<proteinExistence type="predicted"/>
<evidence type="ECO:0000256" key="1">
    <source>
        <dbReference type="SAM" id="MobiDB-lite"/>
    </source>
</evidence>
<feature type="compositionally biased region" description="Basic and acidic residues" evidence="1">
    <location>
        <begin position="397"/>
        <end position="408"/>
    </location>
</feature>
<keyword evidence="2" id="KW-0472">Membrane</keyword>
<keyword evidence="2" id="KW-0812">Transmembrane</keyword>
<comment type="caution">
    <text evidence="4">The sequence shown here is derived from an EMBL/GenBank/DDBJ whole genome shotgun (WGS) entry which is preliminary data.</text>
</comment>
<keyword evidence="4" id="KW-0808">Transferase</keyword>
<dbReference type="Proteomes" id="UP001501676">
    <property type="component" value="Unassembled WGS sequence"/>
</dbReference>
<organism evidence="4 5">
    <name type="scientific">Cryptosporangium minutisporangium</name>
    <dbReference type="NCBI Taxonomy" id="113569"/>
    <lineage>
        <taxon>Bacteria</taxon>
        <taxon>Bacillati</taxon>
        <taxon>Actinomycetota</taxon>
        <taxon>Actinomycetes</taxon>
        <taxon>Cryptosporangiales</taxon>
        <taxon>Cryptosporangiaceae</taxon>
        <taxon>Cryptosporangium</taxon>
    </lineage>
</organism>
<feature type="domain" description="Acyltransferase 3" evidence="3">
    <location>
        <begin position="20"/>
        <end position="344"/>
    </location>
</feature>
<accession>A0ABP6T698</accession>
<sequence>MPSTDSAPTPNTATHPGRDRYLDTLRALALFRVVAYHASPIMWFKWLPSMGIMFALAGSLMVRSLDKSVSRTLVNRLRRLLPVLWVFGAIWVPVMMWHDGPPSQWTDADGDSVPSWQLVFWLIPVGNPVGSAWGVIGWGVLWYIKTYLLFVALSPLLLPAFRKLPWATMAAPFVLLTLIETEVLPIRDWWGASISDALTYLGCWLIGFARAEGMLQRMRLSTLLAIGGVVALSGIAWLVGPGNADAATLGESPWSLLNSNLAIGLFYFGTVFILMRFSFRMEWLTRFPLLDRTITVFNSRAVTIFLWHGIALAIAVNIFGQIGVYQWYIWFPFAWILIGLAVLLFGWIEDVAARRKPELLPGRPSRPTPAQAADAALLAPPPAVAEVMPISPAPQPDPERRASGETGG</sequence>
<dbReference type="InterPro" id="IPR002656">
    <property type="entry name" value="Acyl_transf_3_dom"/>
</dbReference>
<keyword evidence="2" id="KW-1133">Transmembrane helix</keyword>
<evidence type="ECO:0000259" key="3">
    <source>
        <dbReference type="Pfam" id="PF01757"/>
    </source>
</evidence>
<dbReference type="GO" id="GO:0016746">
    <property type="term" value="F:acyltransferase activity"/>
    <property type="evidence" value="ECO:0007669"/>
    <property type="project" value="UniProtKB-KW"/>
</dbReference>
<feature type="region of interest" description="Disordered" evidence="1">
    <location>
        <begin position="386"/>
        <end position="408"/>
    </location>
</feature>
<keyword evidence="5" id="KW-1185">Reference proteome</keyword>
<feature type="transmembrane region" description="Helical" evidence="2">
    <location>
        <begin position="77"/>
        <end position="98"/>
    </location>
</feature>
<name>A0ABP6T698_9ACTN</name>
<evidence type="ECO:0000256" key="2">
    <source>
        <dbReference type="SAM" id="Phobius"/>
    </source>
</evidence>
<feature type="transmembrane region" description="Helical" evidence="2">
    <location>
        <begin position="328"/>
        <end position="348"/>
    </location>
</feature>
<feature type="transmembrane region" description="Helical" evidence="2">
    <location>
        <begin position="118"/>
        <end position="144"/>
    </location>
</feature>
<evidence type="ECO:0000313" key="4">
    <source>
        <dbReference type="EMBL" id="GAA3393682.1"/>
    </source>
</evidence>
<protein>
    <submittedName>
        <fullName evidence="4">Acyltransferase</fullName>
    </submittedName>
</protein>
<dbReference type="RefSeq" id="WP_345731619.1">
    <property type="nucleotide sequence ID" value="NZ_BAAAYN010000043.1"/>
</dbReference>
<dbReference type="Pfam" id="PF01757">
    <property type="entry name" value="Acyl_transf_3"/>
    <property type="match status" value="1"/>
</dbReference>
<dbReference type="EMBL" id="BAAAYN010000043">
    <property type="protein sequence ID" value="GAA3393682.1"/>
    <property type="molecule type" value="Genomic_DNA"/>
</dbReference>
<feature type="transmembrane region" description="Helical" evidence="2">
    <location>
        <begin position="220"/>
        <end position="240"/>
    </location>
</feature>
<gene>
    <name evidence="4" type="ORF">GCM10020369_60200</name>
</gene>
<feature type="transmembrane region" description="Helical" evidence="2">
    <location>
        <begin position="189"/>
        <end position="208"/>
    </location>
</feature>
<feature type="transmembrane region" description="Helical" evidence="2">
    <location>
        <begin position="260"/>
        <end position="279"/>
    </location>
</feature>
<keyword evidence="4" id="KW-0012">Acyltransferase</keyword>